<sequence length="158" mass="16860">MDSTTNSSEESLMHSLSTKEPLAHNEGFSTKATIAILIFAVVVGGASGFIYKQVIAVKTSALNRQVQVSNQKAKEVVGIAGKKNFKDQAEGILKRGGIDGEGSHHLERPGGTSQNVYLTSSTADLSGFENKRVRVHGETFAAEKAGWLMDVGLVEVLE</sequence>
<keyword evidence="1" id="KW-1133">Transmembrane helix</keyword>
<evidence type="ECO:0000313" key="3">
    <source>
        <dbReference type="Proteomes" id="UP000178372"/>
    </source>
</evidence>
<evidence type="ECO:0000256" key="1">
    <source>
        <dbReference type="SAM" id="Phobius"/>
    </source>
</evidence>
<protein>
    <submittedName>
        <fullName evidence="2">Uncharacterized protein</fullName>
    </submittedName>
</protein>
<feature type="transmembrane region" description="Helical" evidence="1">
    <location>
        <begin position="32"/>
        <end position="51"/>
    </location>
</feature>
<dbReference type="AlphaFoldDB" id="A0A1F7GCT0"/>
<name>A0A1F7GCT0_9BACT</name>
<keyword evidence="1" id="KW-0472">Membrane</keyword>
<organism evidence="2 3">
    <name type="scientific">Candidatus Roizmanbacteria bacterium RIFCSPHIGHO2_01_FULL_39_12b</name>
    <dbReference type="NCBI Taxonomy" id="1802030"/>
    <lineage>
        <taxon>Bacteria</taxon>
        <taxon>Candidatus Roizmaniibacteriota</taxon>
    </lineage>
</organism>
<comment type="caution">
    <text evidence="2">The sequence shown here is derived from an EMBL/GenBank/DDBJ whole genome shotgun (WGS) entry which is preliminary data.</text>
</comment>
<proteinExistence type="predicted"/>
<gene>
    <name evidence="2" type="ORF">A2690_03245</name>
</gene>
<keyword evidence="1" id="KW-0812">Transmembrane</keyword>
<dbReference type="EMBL" id="MFZF01000014">
    <property type="protein sequence ID" value="OGK16605.1"/>
    <property type="molecule type" value="Genomic_DNA"/>
</dbReference>
<dbReference type="Proteomes" id="UP000178372">
    <property type="component" value="Unassembled WGS sequence"/>
</dbReference>
<reference evidence="2 3" key="1">
    <citation type="journal article" date="2016" name="Nat. Commun.">
        <title>Thousands of microbial genomes shed light on interconnected biogeochemical processes in an aquifer system.</title>
        <authorList>
            <person name="Anantharaman K."/>
            <person name="Brown C.T."/>
            <person name="Hug L.A."/>
            <person name="Sharon I."/>
            <person name="Castelle C.J."/>
            <person name="Probst A.J."/>
            <person name="Thomas B.C."/>
            <person name="Singh A."/>
            <person name="Wilkins M.J."/>
            <person name="Karaoz U."/>
            <person name="Brodie E.L."/>
            <person name="Williams K.H."/>
            <person name="Hubbard S.S."/>
            <person name="Banfield J.F."/>
        </authorList>
    </citation>
    <scope>NUCLEOTIDE SEQUENCE [LARGE SCALE GENOMIC DNA]</scope>
</reference>
<evidence type="ECO:0000313" key="2">
    <source>
        <dbReference type="EMBL" id="OGK16605.1"/>
    </source>
</evidence>
<accession>A0A1F7GCT0</accession>